<dbReference type="AlphaFoldDB" id="A0A8X6PR42"/>
<feature type="region of interest" description="Disordered" evidence="1">
    <location>
        <begin position="26"/>
        <end position="62"/>
    </location>
</feature>
<proteinExistence type="predicted"/>
<evidence type="ECO:0000313" key="2">
    <source>
        <dbReference type="EMBL" id="GFT79056.1"/>
    </source>
</evidence>
<dbReference type="Proteomes" id="UP000887013">
    <property type="component" value="Unassembled WGS sequence"/>
</dbReference>
<dbReference type="EMBL" id="BMAW01022685">
    <property type="protein sequence ID" value="GFT79056.1"/>
    <property type="molecule type" value="Genomic_DNA"/>
</dbReference>
<keyword evidence="3" id="KW-1185">Reference proteome</keyword>
<reference evidence="2" key="1">
    <citation type="submission" date="2020-08" db="EMBL/GenBank/DDBJ databases">
        <title>Multicomponent nature underlies the extraordinary mechanical properties of spider dragline silk.</title>
        <authorList>
            <person name="Kono N."/>
            <person name="Nakamura H."/>
            <person name="Mori M."/>
            <person name="Yoshida Y."/>
            <person name="Ohtoshi R."/>
            <person name="Malay A.D."/>
            <person name="Moran D.A.P."/>
            <person name="Tomita M."/>
            <person name="Numata K."/>
            <person name="Arakawa K."/>
        </authorList>
    </citation>
    <scope>NUCLEOTIDE SEQUENCE</scope>
</reference>
<evidence type="ECO:0000256" key="1">
    <source>
        <dbReference type="SAM" id="MobiDB-lite"/>
    </source>
</evidence>
<evidence type="ECO:0000313" key="3">
    <source>
        <dbReference type="Proteomes" id="UP000887013"/>
    </source>
</evidence>
<name>A0A8X6PR42_NEPPI</name>
<feature type="non-terminal residue" evidence="2">
    <location>
        <position position="1"/>
    </location>
</feature>
<sequence length="62" mass="6970">TMTHQMIPASDNGRLGSIAYLDAALKTSQPRKRHRSEIPDLRPVNPKPSHKRHESSRKSSPV</sequence>
<comment type="caution">
    <text evidence="2">The sequence shown here is derived from an EMBL/GenBank/DDBJ whole genome shotgun (WGS) entry which is preliminary data.</text>
</comment>
<organism evidence="2 3">
    <name type="scientific">Nephila pilipes</name>
    <name type="common">Giant wood spider</name>
    <name type="synonym">Nephila maculata</name>
    <dbReference type="NCBI Taxonomy" id="299642"/>
    <lineage>
        <taxon>Eukaryota</taxon>
        <taxon>Metazoa</taxon>
        <taxon>Ecdysozoa</taxon>
        <taxon>Arthropoda</taxon>
        <taxon>Chelicerata</taxon>
        <taxon>Arachnida</taxon>
        <taxon>Araneae</taxon>
        <taxon>Araneomorphae</taxon>
        <taxon>Entelegynae</taxon>
        <taxon>Araneoidea</taxon>
        <taxon>Nephilidae</taxon>
        <taxon>Nephila</taxon>
    </lineage>
</organism>
<accession>A0A8X6PR42</accession>
<gene>
    <name evidence="2" type="ORF">NPIL_508321</name>
</gene>
<protein>
    <submittedName>
        <fullName evidence="2">Uncharacterized protein</fullName>
    </submittedName>
</protein>